<feature type="region of interest" description="Disordered" evidence="7">
    <location>
        <begin position="668"/>
        <end position="700"/>
    </location>
</feature>
<dbReference type="CDD" id="cd01989">
    <property type="entry name" value="USP_STK_Ubox_N"/>
    <property type="match status" value="1"/>
</dbReference>
<accession>A0A1P8AST2</accession>
<feature type="domain" description="Protein kinase" evidence="8">
    <location>
        <begin position="391"/>
        <end position="668"/>
    </location>
</feature>
<dbReference type="PANTHER" id="PTHR45647">
    <property type="entry name" value="OS02G0152300 PROTEIN"/>
    <property type="match status" value="1"/>
</dbReference>
<dbReference type="InterPro" id="IPR014729">
    <property type="entry name" value="Rossmann-like_a/b/a_fold"/>
</dbReference>
<dbReference type="SMR" id="A0A1P8AST2"/>
<keyword evidence="6" id="KW-0175">Coiled coil</keyword>
<feature type="compositionally biased region" description="Polar residues" evidence="7">
    <location>
        <begin position="205"/>
        <end position="238"/>
    </location>
</feature>
<dbReference type="ExpressionAtlas" id="A0A1P8AST2">
    <property type="expression patterns" value="baseline and differential"/>
</dbReference>
<feature type="coiled-coil region" evidence="6">
    <location>
        <begin position="341"/>
        <end position="368"/>
    </location>
</feature>
<name>A0A1P8AST2_ARATH</name>
<comment type="catalytic activity">
    <reaction evidence="1">
        <text>S-ubiquitinyl-[E2 ubiquitin-conjugating enzyme]-L-cysteine + [acceptor protein]-L-lysine = [E2 ubiquitin-conjugating enzyme]-L-cysteine + N(6)-ubiquitinyl-[acceptor protein]-L-lysine.</text>
        <dbReference type="EC" id="2.3.2.27"/>
    </reaction>
</comment>
<dbReference type="EC" id="2.3.2.27" evidence="2"/>
<dbReference type="FunFam" id="3.30.200.20:FF:000162">
    <property type="entry name" value="Adenine nucleotide alpha hydrolase-like domain kinase"/>
    <property type="match status" value="1"/>
</dbReference>
<organism evidence="10 11">
    <name type="scientific">Arabidopsis thaliana</name>
    <name type="common">Mouse-ear cress</name>
    <dbReference type="NCBI Taxonomy" id="3702"/>
    <lineage>
        <taxon>Eukaryota</taxon>
        <taxon>Viridiplantae</taxon>
        <taxon>Streptophyta</taxon>
        <taxon>Embryophyta</taxon>
        <taxon>Tracheophyta</taxon>
        <taxon>Spermatophyta</taxon>
        <taxon>Magnoliopsida</taxon>
        <taxon>eudicotyledons</taxon>
        <taxon>Gunneridae</taxon>
        <taxon>Pentapetalae</taxon>
        <taxon>rosids</taxon>
        <taxon>malvids</taxon>
        <taxon>Brassicales</taxon>
        <taxon>Brassicaceae</taxon>
        <taxon>Camelineae</taxon>
        <taxon>Arabidopsis</taxon>
    </lineage>
</organism>
<feature type="compositionally biased region" description="Basic and acidic residues" evidence="7">
    <location>
        <begin position="668"/>
        <end position="680"/>
    </location>
</feature>
<dbReference type="SUPFAM" id="SSF52402">
    <property type="entry name" value="Adenine nucleotide alpha hydrolases-like"/>
    <property type="match status" value="1"/>
</dbReference>
<feature type="compositionally biased region" description="Low complexity" evidence="7">
    <location>
        <begin position="195"/>
        <end position="204"/>
    </location>
</feature>
<dbReference type="Gene3D" id="1.10.510.10">
    <property type="entry name" value="Transferase(Phosphotransferase) domain 1"/>
    <property type="match status" value="1"/>
</dbReference>
<evidence type="ECO:0000256" key="1">
    <source>
        <dbReference type="ARBA" id="ARBA00000900"/>
    </source>
</evidence>
<sequence>MFLGKQDSNMSARRVRRTSEDYGSITAIAIDKDKNSQHALKWAVENIVADAPQCVLIHVQLGDTGGHFHQDNPDEAHEFFLPFRGFCARKGIIAKEVILHDIDISNAIVNYITNNYYIANLVVGASARNSFLKKFQSPDVPTTLLKTTPETCAVFVVTKGKLLKSRSASHRHKLSRQQNLSSLLYNSTNSIDSDSASISSPVSTQTNKPNSNFFQPNSPRISTPQSMSEISQSETDNGSCDMVSTVSSYTVSDSSTTIGSSISSTSTESPLVGNYVEQQNQNLEAEVRRLRLELKQFNKDKDTTNQKENSQETPWSDEKIELPRALSDRETQKTQSAAFQAAEIAKRIAKMESQKRRLLEMQANLDKQMMFTTVSYRRYSIKDVEDATYGFSDALKIGEGGYGPVYKAVLDYTSVAIKILKSGITEGLKQFQQEIEVLSSMRHPNMVILLGACPEYGCLVYEYMENGTLEDRLFCKNNTPPLSWRARFRIASEIATGLLFLHQAKPEPLVHRDLKPANILLDKHLTCKISDVGLARLVPPAVADTYSNYHMTSAAGTFCYIDPEYQQTGMLGVKSDLYSFGVVLLQIITAQPAMGLGHKVEMAVENNNLREILDPTVSEWPEEETLELAKLALQCCELRKKDRPDLALVLLPALNRLKEFATEDHERIQDRTSHVSHEHNSVPLSPIPSSQIEDELRKSY</sequence>
<dbReference type="AlphaFoldDB" id="A0A1P8AST2"/>
<dbReference type="Gene3D" id="3.30.200.20">
    <property type="entry name" value="Phosphorylase Kinase, domain 1"/>
    <property type="match status" value="1"/>
</dbReference>
<evidence type="ECO:0000256" key="7">
    <source>
        <dbReference type="SAM" id="MobiDB-lite"/>
    </source>
</evidence>
<dbReference type="OMA" id="FEAIPME"/>
<dbReference type="SMART" id="SM00220">
    <property type="entry name" value="S_TKc"/>
    <property type="match status" value="1"/>
</dbReference>
<keyword evidence="5" id="KW-0067">ATP-binding</keyword>
<dbReference type="Pfam" id="PF07714">
    <property type="entry name" value="PK_Tyr_Ser-Thr"/>
    <property type="match status" value="1"/>
</dbReference>
<dbReference type="GO" id="GO:0004672">
    <property type="term" value="F:protein kinase activity"/>
    <property type="evidence" value="ECO:0007669"/>
    <property type="project" value="InterPro"/>
</dbReference>
<dbReference type="PANTHER" id="PTHR45647:SF51">
    <property type="entry name" value="PROTEIN KINASE SUPERFAMILY PROTEIN"/>
    <property type="match status" value="1"/>
</dbReference>
<keyword evidence="10" id="KW-0808">Transferase</keyword>
<feature type="region of interest" description="Disordered" evidence="7">
    <location>
        <begin position="297"/>
        <end position="321"/>
    </location>
</feature>
<keyword evidence="3" id="KW-0547">Nucleotide-binding</keyword>
<dbReference type="GO" id="GO:0005524">
    <property type="term" value="F:ATP binding"/>
    <property type="evidence" value="ECO:0007669"/>
    <property type="project" value="UniProtKB-KW"/>
</dbReference>
<dbReference type="SUPFAM" id="SSF56112">
    <property type="entry name" value="Protein kinase-like (PK-like)"/>
    <property type="match status" value="1"/>
</dbReference>
<dbReference type="Gene3D" id="3.40.50.620">
    <property type="entry name" value="HUPs"/>
    <property type="match status" value="1"/>
</dbReference>
<dbReference type="PROSITE" id="PS50011">
    <property type="entry name" value="PROTEIN_KINASE_DOM"/>
    <property type="match status" value="1"/>
</dbReference>
<dbReference type="Araport" id="AT1G72760"/>
<dbReference type="InterPro" id="IPR008271">
    <property type="entry name" value="Ser/Thr_kinase_AS"/>
</dbReference>
<dbReference type="InterPro" id="IPR001245">
    <property type="entry name" value="Ser-Thr/Tyr_kinase_cat_dom"/>
</dbReference>
<keyword evidence="11" id="KW-1185">Reference proteome</keyword>
<reference evidence="10 11" key="1">
    <citation type="journal article" date="2000" name="Nature">
        <title>Sequence and analysis of chromosome 1 of the plant Arabidopsis thaliana.</title>
        <authorList>
            <person name="Theologis A."/>
            <person name="Ecker J.R."/>
            <person name="Palm C.J."/>
            <person name="Federspiel N.A."/>
            <person name="Kaul S."/>
            <person name="White O."/>
            <person name="Alonso J."/>
            <person name="Altafi H."/>
            <person name="Araujo R."/>
            <person name="Bowman C.L."/>
            <person name="Brooks S.Y."/>
            <person name="Buehler E."/>
            <person name="Chan A."/>
            <person name="Chao Q."/>
            <person name="Chen H."/>
            <person name="Cheuk R.F."/>
            <person name="Chin C.W."/>
            <person name="Chung M.K."/>
            <person name="Conn L."/>
            <person name="Conway A.B."/>
            <person name="Conway A.R."/>
            <person name="Creasy T.H."/>
            <person name="Dewar K."/>
            <person name="Dunn P."/>
            <person name="Etgu P."/>
            <person name="Feldblyum T.V."/>
            <person name="Feng J."/>
            <person name="Fong B."/>
            <person name="Fujii C.Y."/>
            <person name="Gill J.E."/>
            <person name="Goldsmith A.D."/>
            <person name="Haas B."/>
            <person name="Hansen N.F."/>
            <person name="Hughes B."/>
            <person name="Huizar L."/>
            <person name="Hunter J.L."/>
            <person name="Jenkins J."/>
            <person name="Johnson-Hopson C."/>
            <person name="Khan S."/>
            <person name="Khaykin E."/>
            <person name="Kim C.J."/>
            <person name="Koo H.L."/>
            <person name="Kremenetskaia I."/>
            <person name="Kurtz D.B."/>
            <person name="Kwan A."/>
            <person name="Lam B."/>
            <person name="Langin-Hooper S."/>
            <person name="Lee A."/>
            <person name="Lee J.M."/>
            <person name="Lenz C.A."/>
            <person name="Li J.H."/>
            <person name="Li Y."/>
            <person name="Lin X."/>
            <person name="Liu S.X."/>
            <person name="Liu Z.A."/>
            <person name="Luros J.S."/>
            <person name="Maiti R."/>
            <person name="Marziali A."/>
            <person name="Militscher J."/>
            <person name="Miranda M."/>
            <person name="Nguyen M."/>
            <person name="Nierman W.C."/>
            <person name="Osborne B.I."/>
            <person name="Pai G."/>
            <person name="Peterson J."/>
            <person name="Pham P.K."/>
            <person name="Rizzo M."/>
            <person name="Rooney T."/>
            <person name="Rowley D."/>
            <person name="Sakano H."/>
            <person name="Salzberg S.L."/>
            <person name="Schwartz J.R."/>
            <person name="Shinn P."/>
            <person name="Southwick A.M."/>
            <person name="Sun H."/>
            <person name="Tallon L.J."/>
            <person name="Tambunga G."/>
            <person name="Toriumi M.J."/>
            <person name="Town C.D."/>
            <person name="Utterback T."/>
            <person name="Van Aken S."/>
            <person name="Vaysberg M."/>
            <person name="Vysotskaia V.S."/>
            <person name="Walker M."/>
            <person name="Wu D."/>
            <person name="Yu G."/>
            <person name="Fraser C.M."/>
            <person name="Venter J.C."/>
            <person name="Davis R.W."/>
        </authorList>
    </citation>
    <scope>NUCLEOTIDE SEQUENCE [LARGE SCALE GENOMIC DNA]</scope>
    <source>
        <strain evidence="11">cv. Columbia</strain>
    </source>
</reference>
<dbReference type="EMBL" id="CP002684">
    <property type="protein sequence ID" value="ANM59724.1"/>
    <property type="molecule type" value="Genomic_DNA"/>
</dbReference>
<dbReference type="TAIR" id="AT1G72760"/>
<dbReference type="PROSITE" id="PS00108">
    <property type="entry name" value="PROTEIN_KINASE_ST"/>
    <property type="match status" value="1"/>
</dbReference>
<evidence type="ECO:0000256" key="5">
    <source>
        <dbReference type="ARBA" id="ARBA00022840"/>
    </source>
</evidence>
<dbReference type="InterPro" id="IPR051348">
    <property type="entry name" value="U-box_ubiquitin_ligases"/>
</dbReference>
<dbReference type="InterPro" id="IPR000719">
    <property type="entry name" value="Prot_kinase_dom"/>
</dbReference>
<evidence type="ECO:0000256" key="4">
    <source>
        <dbReference type="ARBA" id="ARBA00022786"/>
    </source>
</evidence>
<keyword evidence="4" id="KW-0833">Ubl conjugation pathway</keyword>
<keyword evidence="10" id="KW-0418">Kinase</keyword>
<evidence type="ECO:0000313" key="10">
    <source>
        <dbReference type="EMBL" id="ANM59724.1"/>
    </source>
</evidence>
<gene>
    <name evidence="9 10" type="ordered locus">At1g72760</name>
    <name evidence="10" type="ORF">F28P22.5</name>
    <name evidence="10" type="ORF">F28P22_5</name>
</gene>
<dbReference type="KEGG" id="ath:AT1G72760"/>
<dbReference type="Proteomes" id="UP000006548">
    <property type="component" value="Chromosome 1"/>
</dbReference>
<dbReference type="GO" id="GO:0061630">
    <property type="term" value="F:ubiquitin protein ligase activity"/>
    <property type="evidence" value="ECO:0007669"/>
    <property type="project" value="UniProtKB-EC"/>
</dbReference>
<evidence type="ECO:0000256" key="6">
    <source>
        <dbReference type="SAM" id="Coils"/>
    </source>
</evidence>
<dbReference type="GeneID" id="843608"/>
<dbReference type="InParanoid" id="A0A1P8AST2"/>
<evidence type="ECO:0000256" key="3">
    <source>
        <dbReference type="ARBA" id="ARBA00022741"/>
    </source>
</evidence>
<dbReference type="InterPro" id="IPR011009">
    <property type="entry name" value="Kinase-like_dom_sf"/>
</dbReference>
<evidence type="ECO:0000259" key="8">
    <source>
        <dbReference type="PROSITE" id="PS50011"/>
    </source>
</evidence>
<protein>
    <recommendedName>
        <fullName evidence="2">RING-type E3 ubiquitin transferase</fullName>
        <ecNumber evidence="2">2.3.2.27</ecNumber>
    </recommendedName>
</protein>
<feature type="region of interest" description="Disordered" evidence="7">
    <location>
        <begin position="195"/>
        <end position="243"/>
    </location>
</feature>
<dbReference type="CDD" id="cd14066">
    <property type="entry name" value="STKc_IRAK"/>
    <property type="match status" value="1"/>
</dbReference>
<reference evidence="11" key="2">
    <citation type="journal article" date="2017" name="Plant J.">
        <title>Araport11: a complete reannotation of the Arabidopsis thaliana reference genome.</title>
        <authorList>
            <person name="Cheng C.Y."/>
            <person name="Krishnakumar V."/>
            <person name="Chan A.P."/>
            <person name="Thibaud-Nissen F."/>
            <person name="Schobel S."/>
            <person name="Town C.D."/>
        </authorList>
    </citation>
    <scope>GENOME REANNOTATION</scope>
    <source>
        <strain evidence="11">cv. Columbia</strain>
    </source>
</reference>
<proteinExistence type="predicted"/>
<evidence type="ECO:0000256" key="2">
    <source>
        <dbReference type="ARBA" id="ARBA00012483"/>
    </source>
</evidence>
<evidence type="ECO:0000313" key="11">
    <source>
        <dbReference type="Proteomes" id="UP000006548"/>
    </source>
</evidence>
<evidence type="ECO:0000313" key="9">
    <source>
        <dbReference type="Araport" id="AT1G72760"/>
    </source>
</evidence>